<dbReference type="CDD" id="cd03016">
    <property type="entry name" value="PRX_1cys"/>
    <property type="match status" value="1"/>
</dbReference>
<reference evidence="9 10" key="1">
    <citation type="submission" date="2018-10" db="EMBL/GenBank/DDBJ databases">
        <title>Complete genome sequence of Malassezia restricta CBS 7877.</title>
        <authorList>
            <person name="Morand S.C."/>
            <person name="Bertignac M."/>
            <person name="Iltis A."/>
            <person name="Kolder I."/>
            <person name="Pirovano W."/>
            <person name="Jourdain R."/>
            <person name="Clavaud C."/>
        </authorList>
    </citation>
    <scope>NUCLEOTIDE SEQUENCE [LARGE SCALE GENOMIC DNA]</scope>
    <source>
        <strain evidence="9 10">CBS 7877</strain>
    </source>
</reference>
<dbReference type="InterPro" id="IPR024706">
    <property type="entry name" value="Peroxiredoxin_AhpC-typ"/>
</dbReference>
<evidence type="ECO:0000313" key="10">
    <source>
        <dbReference type="Proteomes" id="UP000269793"/>
    </source>
</evidence>
<evidence type="ECO:0000259" key="8">
    <source>
        <dbReference type="PROSITE" id="PS51352"/>
    </source>
</evidence>
<evidence type="ECO:0000256" key="4">
    <source>
        <dbReference type="ARBA" id="ARBA00023284"/>
    </source>
</evidence>
<keyword evidence="1 6" id="KW-0575">Peroxidase</keyword>
<dbReference type="OrthoDB" id="2996783at2759"/>
<dbReference type="SUPFAM" id="SSF52833">
    <property type="entry name" value="Thioredoxin-like"/>
    <property type="match status" value="1"/>
</dbReference>
<dbReference type="EMBL" id="CP033152">
    <property type="protein sequence ID" value="AYO43885.1"/>
    <property type="molecule type" value="Genomic_DNA"/>
</dbReference>
<dbReference type="Pfam" id="PF00578">
    <property type="entry name" value="AhpC-TSA"/>
    <property type="match status" value="1"/>
</dbReference>
<dbReference type="EC" id="1.11.1.15" evidence="9"/>
<dbReference type="GO" id="GO:0045454">
    <property type="term" value="P:cell redox homeostasis"/>
    <property type="evidence" value="ECO:0007669"/>
    <property type="project" value="TreeGrafter"/>
</dbReference>
<name>A0A3G2S702_MALR7</name>
<dbReference type="InterPro" id="IPR000866">
    <property type="entry name" value="AhpC/TSA"/>
</dbReference>
<dbReference type="PANTHER" id="PTHR43503:SF4">
    <property type="entry name" value="PEROXIREDOXIN-6"/>
    <property type="match status" value="1"/>
</dbReference>
<evidence type="ECO:0000256" key="6">
    <source>
        <dbReference type="PIRNR" id="PIRNR000239"/>
    </source>
</evidence>
<dbReference type="FunFam" id="3.30.1020.10:FF:000001">
    <property type="entry name" value="1-Cys peroxiredoxin"/>
    <property type="match status" value="1"/>
</dbReference>
<dbReference type="GO" id="GO:0005739">
    <property type="term" value="C:mitochondrion"/>
    <property type="evidence" value="ECO:0007669"/>
    <property type="project" value="TreeGrafter"/>
</dbReference>
<proteinExistence type="inferred from homology"/>
<dbReference type="InterPro" id="IPR036249">
    <property type="entry name" value="Thioredoxin-like_sf"/>
</dbReference>
<dbReference type="STRING" id="425264.A0A3G2S702"/>
<protein>
    <submittedName>
        <fullName evidence="9">Mitochondrial peroxiredoxin PRX1</fullName>
        <ecNumber evidence="9">1.11.1.15</ecNumber>
    </submittedName>
</protein>
<accession>A0A3G2S702</accession>
<dbReference type="VEuPathDB" id="FungiDB:DNF11_2935"/>
<gene>
    <name evidence="9" type="primary">PRX1</name>
    <name evidence="9" type="ORF">DNF11_2935</name>
</gene>
<dbReference type="Gene3D" id="3.30.1020.10">
    <property type="entry name" value="Antioxidant, Horf6, Chain A, domain2"/>
    <property type="match status" value="1"/>
</dbReference>
<keyword evidence="2 6" id="KW-0049">Antioxidant</keyword>
<dbReference type="InterPro" id="IPR019479">
    <property type="entry name" value="Peroxiredoxin_C"/>
</dbReference>
<dbReference type="Gene3D" id="3.40.30.10">
    <property type="entry name" value="Glutaredoxin"/>
    <property type="match status" value="1"/>
</dbReference>
<keyword evidence="3 6" id="KW-0560">Oxidoreductase</keyword>
<dbReference type="GO" id="GO:0005829">
    <property type="term" value="C:cytosol"/>
    <property type="evidence" value="ECO:0007669"/>
    <property type="project" value="TreeGrafter"/>
</dbReference>
<dbReference type="PANTHER" id="PTHR43503">
    <property type="entry name" value="MCG48959-RELATED"/>
    <property type="match status" value="1"/>
</dbReference>
<dbReference type="InterPro" id="IPR013766">
    <property type="entry name" value="Thioredoxin_domain"/>
</dbReference>
<dbReference type="Proteomes" id="UP000269793">
    <property type="component" value="Chromosome V"/>
</dbReference>
<dbReference type="PROSITE" id="PS51352">
    <property type="entry name" value="THIOREDOXIN_2"/>
    <property type="match status" value="1"/>
</dbReference>
<comment type="similarity">
    <text evidence="5">Belongs to the peroxiredoxin family. Prx6 subfamily.</text>
</comment>
<organism evidence="9 10">
    <name type="scientific">Malassezia restricta (strain ATCC 96810 / NBRC 103918 / CBS 7877)</name>
    <name type="common">Seborrheic dermatitis infection agent</name>
    <dbReference type="NCBI Taxonomy" id="425264"/>
    <lineage>
        <taxon>Eukaryota</taxon>
        <taxon>Fungi</taxon>
        <taxon>Dikarya</taxon>
        <taxon>Basidiomycota</taxon>
        <taxon>Ustilaginomycotina</taxon>
        <taxon>Malasseziomycetes</taxon>
        <taxon>Malasseziales</taxon>
        <taxon>Malasseziaceae</taxon>
        <taxon>Malassezia</taxon>
    </lineage>
</organism>
<evidence type="ECO:0000256" key="2">
    <source>
        <dbReference type="ARBA" id="ARBA00022862"/>
    </source>
</evidence>
<evidence type="ECO:0000256" key="7">
    <source>
        <dbReference type="PIRSR" id="PIRSR000239-1"/>
    </source>
</evidence>
<comment type="function">
    <text evidence="6">Thiol-specific peroxidase that catalyzes the reduction of hydrogen peroxide and organic hydroperoxides to water and alcohols, respectively.</text>
</comment>
<dbReference type="InterPro" id="IPR045020">
    <property type="entry name" value="PRX_1cys"/>
</dbReference>
<dbReference type="PIRSF" id="PIRSF000239">
    <property type="entry name" value="AHPC"/>
    <property type="match status" value="1"/>
</dbReference>
<keyword evidence="4 6" id="KW-0676">Redox-active center</keyword>
<dbReference type="AlphaFoldDB" id="A0A3G2S702"/>
<dbReference type="Pfam" id="PF10417">
    <property type="entry name" value="1-cysPrx_C"/>
    <property type="match status" value="1"/>
</dbReference>
<dbReference type="GO" id="GO:0051920">
    <property type="term" value="F:peroxiredoxin activity"/>
    <property type="evidence" value="ECO:0007669"/>
    <property type="project" value="InterPro"/>
</dbReference>
<dbReference type="FunFam" id="3.40.30.10:FF:000011">
    <property type="entry name" value="Peroxiredoxin PRX1"/>
    <property type="match status" value="1"/>
</dbReference>
<evidence type="ECO:0000256" key="5">
    <source>
        <dbReference type="ARBA" id="ARBA00025719"/>
    </source>
</evidence>
<evidence type="ECO:0000256" key="3">
    <source>
        <dbReference type="ARBA" id="ARBA00023002"/>
    </source>
</evidence>
<sequence>MDQLIFPSAVICRSGAVIDMPSHLRLGCVAPDFEAQTTQGYIKFHEWSANAWTVLFSHPDDFTPVCTTELAEVARRASDFAKRGVKILGLSANDVSSHNRWAHDIQSIAQAPVTFPIIGDSDRSIATLYDMLDALDPTNVDAHGAPFTVRDVFVIDPQHIIRLKISYPASTGRHFDEILRVIDALQLSDRHAVTTPANWRPGDRVIIHPRVSDSEAHSLFPDHENITPYLRMTRDPSSS</sequence>
<feature type="domain" description="Thioredoxin" evidence="8">
    <location>
        <begin position="24"/>
        <end position="187"/>
    </location>
</feature>
<evidence type="ECO:0000256" key="1">
    <source>
        <dbReference type="ARBA" id="ARBA00022559"/>
    </source>
</evidence>
<keyword evidence="10" id="KW-1185">Reference proteome</keyword>
<feature type="active site" description="Cysteine sulfenic acid (-SOH) intermediate; for peroxidase activity" evidence="7">
    <location>
        <position position="66"/>
    </location>
</feature>
<evidence type="ECO:0000313" key="9">
    <source>
        <dbReference type="EMBL" id="AYO43885.1"/>
    </source>
</evidence>